<sequence length="223" mass="24691">MSDDTKITAPIRDLAGGEVGTYEFDGNDLADRVSKQLLHDVVVMYDANRRQGTFKTKTRSEVSGRKKKMFRQKGTGNARMGTKQSPVRVGGGHAFAKRPRDFSYRLPKKAVRLATRMAMLSKFQDGEAIVLNELQLSESRTKPVFNMLNAVGLGGDSVLLVIPEYDLDIWRSARNIPNLWVAPLNELNAYSLLHQKHLLITKEAIDLARQGSFASTAESAAVG</sequence>
<dbReference type="InterPro" id="IPR023574">
    <property type="entry name" value="Ribosomal_uL4_dom_sf"/>
</dbReference>
<dbReference type="KEGG" id="tpol:Mal48_05010"/>
<evidence type="ECO:0000256" key="4">
    <source>
        <dbReference type="ARBA" id="ARBA00035244"/>
    </source>
</evidence>
<evidence type="ECO:0000256" key="1">
    <source>
        <dbReference type="ARBA" id="ARBA00010528"/>
    </source>
</evidence>
<organism evidence="7 8">
    <name type="scientific">Thalassoglobus polymorphus</name>
    <dbReference type="NCBI Taxonomy" id="2527994"/>
    <lineage>
        <taxon>Bacteria</taxon>
        <taxon>Pseudomonadati</taxon>
        <taxon>Planctomycetota</taxon>
        <taxon>Planctomycetia</taxon>
        <taxon>Planctomycetales</taxon>
        <taxon>Planctomycetaceae</taxon>
        <taxon>Thalassoglobus</taxon>
    </lineage>
</organism>
<proteinExistence type="inferred from homology"/>
<dbReference type="OrthoDB" id="9803201at2"/>
<keyword evidence="5" id="KW-0694">RNA-binding</keyword>
<dbReference type="PANTHER" id="PTHR10746:SF6">
    <property type="entry name" value="LARGE RIBOSOMAL SUBUNIT PROTEIN UL4M"/>
    <property type="match status" value="1"/>
</dbReference>
<dbReference type="Gene3D" id="3.40.1370.10">
    <property type="match status" value="1"/>
</dbReference>
<accession>A0A517QI04</accession>
<reference evidence="7 8" key="1">
    <citation type="submission" date="2019-02" db="EMBL/GenBank/DDBJ databases">
        <title>Deep-cultivation of Planctomycetes and their phenomic and genomic characterization uncovers novel biology.</title>
        <authorList>
            <person name="Wiegand S."/>
            <person name="Jogler M."/>
            <person name="Boedeker C."/>
            <person name="Pinto D."/>
            <person name="Vollmers J."/>
            <person name="Rivas-Marin E."/>
            <person name="Kohn T."/>
            <person name="Peeters S.H."/>
            <person name="Heuer A."/>
            <person name="Rast P."/>
            <person name="Oberbeckmann S."/>
            <person name="Bunk B."/>
            <person name="Jeske O."/>
            <person name="Meyerdierks A."/>
            <person name="Storesund J.E."/>
            <person name="Kallscheuer N."/>
            <person name="Luecker S."/>
            <person name="Lage O.M."/>
            <person name="Pohl T."/>
            <person name="Merkel B.J."/>
            <person name="Hornburger P."/>
            <person name="Mueller R.-W."/>
            <person name="Bruemmer F."/>
            <person name="Labrenz M."/>
            <person name="Spormann A.M."/>
            <person name="Op den Camp H."/>
            <person name="Overmann J."/>
            <person name="Amann R."/>
            <person name="Jetten M.S.M."/>
            <person name="Mascher T."/>
            <person name="Medema M.H."/>
            <person name="Devos D.P."/>
            <person name="Kaster A.-K."/>
            <person name="Ovreas L."/>
            <person name="Rohde M."/>
            <person name="Galperin M.Y."/>
            <person name="Jogler C."/>
        </authorList>
    </citation>
    <scope>NUCLEOTIDE SEQUENCE [LARGE SCALE GENOMIC DNA]</scope>
    <source>
        <strain evidence="7 8">Mal48</strain>
    </source>
</reference>
<name>A0A517QI04_9PLAN</name>
<dbReference type="SUPFAM" id="SSF52166">
    <property type="entry name" value="Ribosomal protein L4"/>
    <property type="match status" value="1"/>
</dbReference>
<protein>
    <recommendedName>
        <fullName evidence="4 5">Large ribosomal subunit protein uL4</fullName>
    </recommendedName>
</protein>
<keyword evidence="5" id="KW-0699">rRNA-binding</keyword>
<dbReference type="GO" id="GO:0005840">
    <property type="term" value="C:ribosome"/>
    <property type="evidence" value="ECO:0007669"/>
    <property type="project" value="UniProtKB-KW"/>
</dbReference>
<evidence type="ECO:0000313" key="8">
    <source>
        <dbReference type="Proteomes" id="UP000315724"/>
    </source>
</evidence>
<dbReference type="NCBIfam" id="TIGR03953">
    <property type="entry name" value="rplD_bact"/>
    <property type="match status" value="1"/>
</dbReference>
<dbReference type="HAMAP" id="MF_01328_B">
    <property type="entry name" value="Ribosomal_uL4_B"/>
    <property type="match status" value="1"/>
</dbReference>
<keyword evidence="3 5" id="KW-0687">Ribonucleoprotein</keyword>
<dbReference type="GO" id="GO:1990904">
    <property type="term" value="C:ribonucleoprotein complex"/>
    <property type="evidence" value="ECO:0007669"/>
    <property type="project" value="UniProtKB-KW"/>
</dbReference>
<dbReference type="RefSeq" id="WP_145195717.1">
    <property type="nucleotide sequence ID" value="NZ_CP036267.1"/>
</dbReference>
<dbReference type="PANTHER" id="PTHR10746">
    <property type="entry name" value="50S RIBOSOMAL PROTEIN L4"/>
    <property type="match status" value="1"/>
</dbReference>
<keyword evidence="2 5" id="KW-0689">Ribosomal protein</keyword>
<evidence type="ECO:0000256" key="3">
    <source>
        <dbReference type="ARBA" id="ARBA00023274"/>
    </source>
</evidence>
<evidence type="ECO:0000313" key="7">
    <source>
        <dbReference type="EMBL" id="QDT31268.1"/>
    </source>
</evidence>
<dbReference type="InterPro" id="IPR002136">
    <property type="entry name" value="Ribosomal_uL4"/>
</dbReference>
<comment type="similarity">
    <text evidence="1 5">Belongs to the universal ribosomal protein uL4 family.</text>
</comment>
<comment type="subunit">
    <text evidence="5">Part of the 50S ribosomal subunit.</text>
</comment>
<comment type="function">
    <text evidence="5">Forms part of the polypeptide exit tunnel.</text>
</comment>
<keyword evidence="8" id="KW-1185">Reference proteome</keyword>
<evidence type="ECO:0000256" key="2">
    <source>
        <dbReference type="ARBA" id="ARBA00022980"/>
    </source>
</evidence>
<dbReference type="GO" id="GO:0006412">
    <property type="term" value="P:translation"/>
    <property type="evidence" value="ECO:0007669"/>
    <property type="project" value="UniProtKB-UniRule"/>
</dbReference>
<comment type="function">
    <text evidence="5">One of the primary rRNA binding proteins, this protein initially binds near the 5'-end of the 23S rRNA. It is important during the early stages of 50S assembly. It makes multiple contacts with different domains of the 23S rRNA in the assembled 50S subunit and ribosome.</text>
</comment>
<gene>
    <name evidence="5 7" type="primary">rplD</name>
    <name evidence="7" type="ORF">Mal48_05010</name>
</gene>
<dbReference type="Proteomes" id="UP000315724">
    <property type="component" value="Chromosome"/>
</dbReference>
<dbReference type="AlphaFoldDB" id="A0A517QI04"/>
<evidence type="ECO:0000256" key="6">
    <source>
        <dbReference type="SAM" id="MobiDB-lite"/>
    </source>
</evidence>
<dbReference type="InterPro" id="IPR013005">
    <property type="entry name" value="Ribosomal_uL4-like"/>
</dbReference>
<dbReference type="EMBL" id="CP036267">
    <property type="protein sequence ID" value="QDT31268.1"/>
    <property type="molecule type" value="Genomic_DNA"/>
</dbReference>
<dbReference type="GO" id="GO:0019843">
    <property type="term" value="F:rRNA binding"/>
    <property type="evidence" value="ECO:0007669"/>
    <property type="project" value="UniProtKB-UniRule"/>
</dbReference>
<feature type="region of interest" description="Disordered" evidence="6">
    <location>
        <begin position="61"/>
        <end position="92"/>
    </location>
</feature>
<dbReference type="Pfam" id="PF00573">
    <property type="entry name" value="Ribosomal_L4"/>
    <property type="match status" value="1"/>
</dbReference>
<dbReference type="GO" id="GO:0003735">
    <property type="term" value="F:structural constituent of ribosome"/>
    <property type="evidence" value="ECO:0007669"/>
    <property type="project" value="InterPro"/>
</dbReference>
<evidence type="ECO:0000256" key="5">
    <source>
        <dbReference type="HAMAP-Rule" id="MF_01328"/>
    </source>
</evidence>